<evidence type="ECO:0000313" key="2">
    <source>
        <dbReference type="Proteomes" id="UP000027602"/>
    </source>
</evidence>
<organism evidence="1 2">
    <name type="scientific">Bacillus methanolicus (strain MGA3 / ATCC 53907)</name>
    <dbReference type="NCBI Taxonomy" id="796606"/>
    <lineage>
        <taxon>Bacteria</taxon>
        <taxon>Bacillati</taxon>
        <taxon>Bacillota</taxon>
        <taxon>Bacilli</taxon>
        <taxon>Bacillales</taxon>
        <taxon>Bacillaceae</taxon>
        <taxon>Bacillus</taxon>
    </lineage>
</organism>
<dbReference type="AlphaFoldDB" id="A0A068LVH1"/>
<protein>
    <submittedName>
        <fullName evidence="1">Uncharacterized protein</fullName>
    </submittedName>
</protein>
<geneLocation type="plasmid" evidence="1 2">
    <name>pBM69</name>
</geneLocation>
<dbReference type="HOGENOM" id="CLU_2731632_0_0_9"/>
<sequence>MGNILAIGLIFFNPLSQKVHVFNDSIRKAKGKPFASFNKREVKHQTQRSLLYSMTPSSVRMTFVFTSTVRF</sequence>
<evidence type="ECO:0000313" key="1">
    <source>
        <dbReference type="EMBL" id="AIE61756.1"/>
    </source>
</evidence>
<accession>A0A068LVH1</accession>
<name>A0A068LVH1_BACMM</name>
<dbReference type="EMBL" id="CP007740">
    <property type="protein sequence ID" value="AIE61756.1"/>
    <property type="molecule type" value="Genomic_DNA"/>
</dbReference>
<proteinExistence type="predicted"/>
<dbReference type="Proteomes" id="UP000027602">
    <property type="component" value="Plasmid pBM69"/>
</dbReference>
<keyword evidence="1" id="KW-0614">Plasmid</keyword>
<reference evidence="1 2" key="1">
    <citation type="journal article" date="2015" name="BMC Genomics">
        <title>Transcriptome analysis of thermophilic methylotrophic Bacillus methanolicus MGA3 using RNA-sequencing provides detailed insights into its previously uncharted transcriptional landscape.</title>
        <authorList>
            <person name="Irla M."/>
            <person name="Neshat A."/>
            <person name="Brautaset T."/>
            <person name="Ruckert C."/>
            <person name="Kalinowski J."/>
            <person name="Wendisch V.F."/>
        </authorList>
    </citation>
    <scope>NUCLEOTIDE SEQUENCE [LARGE SCALE GENOMIC DNA]</scope>
    <source>
        <strain evidence="2">MGA3 / ATCC 53907</strain>
        <plasmid evidence="2">Plasmid pBM69</plasmid>
    </source>
</reference>
<dbReference type="KEGG" id="bmet:BMMGA3_17045"/>
<gene>
    <name evidence="1" type="ORF">BMMGA3_17045</name>
</gene>
<keyword evidence="2" id="KW-1185">Reference proteome</keyword>